<dbReference type="InterPro" id="IPR018790">
    <property type="entry name" value="DUF2358"/>
</dbReference>
<feature type="non-terminal residue" evidence="1">
    <location>
        <position position="100"/>
    </location>
</feature>
<dbReference type="PANTHER" id="PTHR34123">
    <property type="entry name" value="OS04G0578200 PROTEIN"/>
    <property type="match status" value="1"/>
</dbReference>
<dbReference type="STRING" id="574566.I0YQA9"/>
<protein>
    <submittedName>
        <fullName evidence="1">Uncharacterized protein</fullName>
    </submittedName>
</protein>
<gene>
    <name evidence="1" type="ORF">COCSUDRAFT_10876</name>
</gene>
<dbReference type="EMBL" id="AGSI01000015">
    <property type="protein sequence ID" value="EIE20578.1"/>
    <property type="molecule type" value="Genomic_DNA"/>
</dbReference>
<dbReference type="Pfam" id="PF10184">
    <property type="entry name" value="DUF2358"/>
    <property type="match status" value="1"/>
</dbReference>
<dbReference type="Proteomes" id="UP000007264">
    <property type="component" value="Unassembled WGS sequence"/>
</dbReference>
<proteinExistence type="predicted"/>
<dbReference type="KEGG" id="csl:COCSUDRAFT_10876"/>
<accession>I0YQA9</accession>
<dbReference type="OrthoDB" id="512923at2759"/>
<comment type="caution">
    <text evidence="1">The sequence shown here is derived from an EMBL/GenBank/DDBJ whole genome shotgun (WGS) entry which is preliminary data.</text>
</comment>
<evidence type="ECO:0000313" key="2">
    <source>
        <dbReference type="Proteomes" id="UP000007264"/>
    </source>
</evidence>
<evidence type="ECO:0000313" key="1">
    <source>
        <dbReference type="EMBL" id="EIE20578.1"/>
    </source>
</evidence>
<keyword evidence="2" id="KW-1185">Reference proteome</keyword>
<dbReference type="RefSeq" id="XP_005645122.1">
    <property type="nucleotide sequence ID" value="XM_005645065.1"/>
</dbReference>
<reference evidence="1 2" key="1">
    <citation type="journal article" date="2012" name="Genome Biol.">
        <title>The genome of the polar eukaryotic microalga coccomyxa subellipsoidea reveals traits of cold adaptation.</title>
        <authorList>
            <person name="Blanc G."/>
            <person name="Agarkova I."/>
            <person name="Grimwood J."/>
            <person name="Kuo A."/>
            <person name="Brueggeman A."/>
            <person name="Dunigan D."/>
            <person name="Gurnon J."/>
            <person name="Ladunga I."/>
            <person name="Lindquist E."/>
            <person name="Lucas S."/>
            <person name="Pangilinan J."/>
            <person name="Proschold T."/>
            <person name="Salamov A."/>
            <person name="Schmutz J."/>
            <person name="Weeks D."/>
            <person name="Yamada T."/>
            <person name="Claverie J.M."/>
            <person name="Grigoriev I."/>
            <person name="Van Etten J."/>
            <person name="Lomsadze A."/>
            <person name="Borodovsky M."/>
        </authorList>
    </citation>
    <scope>NUCLEOTIDE SEQUENCE [LARGE SCALE GENOMIC DNA]</scope>
    <source>
        <strain evidence="1 2">C-169</strain>
    </source>
</reference>
<sequence length="100" mass="11580">GDIWEGIYSEECFFGDPTVSFTGLQKWRRNLQLLVPFLEDPQIELFSLGVVGSREKQAAVRLKADWRLSTYLRLPWRPFIDVLGSTEYTLDEASQQARNL</sequence>
<organism evidence="1 2">
    <name type="scientific">Coccomyxa subellipsoidea (strain C-169)</name>
    <name type="common">Green microalga</name>
    <dbReference type="NCBI Taxonomy" id="574566"/>
    <lineage>
        <taxon>Eukaryota</taxon>
        <taxon>Viridiplantae</taxon>
        <taxon>Chlorophyta</taxon>
        <taxon>core chlorophytes</taxon>
        <taxon>Trebouxiophyceae</taxon>
        <taxon>Trebouxiophyceae incertae sedis</taxon>
        <taxon>Coccomyxaceae</taxon>
        <taxon>Coccomyxa</taxon>
        <taxon>Coccomyxa subellipsoidea</taxon>
    </lineage>
</organism>
<dbReference type="PANTHER" id="PTHR34123:SF4">
    <property type="entry name" value="PHOSPHORIBOSYLTRANSFERASE-LIKE PROTEIN, PUTATIVE (DUF2358)-RELATED"/>
    <property type="match status" value="1"/>
</dbReference>
<feature type="non-terminal residue" evidence="1">
    <location>
        <position position="1"/>
    </location>
</feature>
<dbReference type="AlphaFoldDB" id="I0YQA9"/>
<dbReference type="GeneID" id="17038554"/>
<name>I0YQA9_COCSC</name>